<dbReference type="AlphaFoldDB" id="A0A107I0J8"/>
<dbReference type="Gene3D" id="3.40.50.2000">
    <property type="entry name" value="Glycogen Phosphorylase B"/>
    <property type="match status" value="2"/>
</dbReference>
<evidence type="ECO:0000256" key="1">
    <source>
        <dbReference type="SAM" id="MobiDB-lite"/>
    </source>
</evidence>
<feature type="domain" description="Glycosyl transferase family 1" evidence="2">
    <location>
        <begin position="216"/>
        <end position="331"/>
    </location>
</feature>
<dbReference type="InterPro" id="IPR001296">
    <property type="entry name" value="Glyco_trans_1"/>
</dbReference>
<evidence type="ECO:0000259" key="2">
    <source>
        <dbReference type="Pfam" id="PF00534"/>
    </source>
</evidence>
<feature type="region of interest" description="Disordered" evidence="1">
    <location>
        <begin position="387"/>
        <end position="414"/>
    </location>
</feature>
<sequence length="414" mass="46156">MQSNRVLIVNDYDAFGGAEQVYRLSVETLREMPDVVVEKFDKGDVAEVSLAANPVWNVRAALALDKTIQRFMPDRVWLHNYHGYMSSSILGVIRRNRRRFGYRTYLTCHDYHLVFHNPLMLYYPRGRVVPVALDDIGTLRPLMTRSSPRGFVYDTLRKMHWLAMDRLTDPRSAFDLFLCPSLFMREALRRRGITNSVFFPNPVAIPECHPRRAGRRDSGLQLAFIGRISAEKGIGQFLELLAATQFHGVRRITLFGDGPDRRRLESQYASLIDAGRVSFAGSLPHAELFPRARALDALVLPSICGENAPLVIVEAAALGMPILVHDLGSMSTFGDEIGNKIKYSANAASLTAALDALADHLANAQLSYEVGLYMKSRYAGEVMRHLSLGEPDTEPPPEARDSVANGAPAHVPSH</sequence>
<evidence type="ECO:0000313" key="3">
    <source>
        <dbReference type="EMBL" id="KWK77903.1"/>
    </source>
</evidence>
<accession>A0A107I0J8</accession>
<dbReference type="RefSeq" id="WP_060234275.1">
    <property type="nucleotide sequence ID" value="NZ_LPJF01000073.1"/>
</dbReference>
<protein>
    <submittedName>
        <fullName evidence="3">Glycosyl transferase family 1</fullName>
    </submittedName>
</protein>
<dbReference type="PANTHER" id="PTHR45947">
    <property type="entry name" value="SULFOQUINOVOSYL TRANSFERASE SQD2"/>
    <property type="match status" value="1"/>
</dbReference>
<name>A0A107I0J8_9BURK</name>
<organism evidence="3 4">
    <name type="scientific">Burkholderia ubonensis</name>
    <dbReference type="NCBI Taxonomy" id="101571"/>
    <lineage>
        <taxon>Bacteria</taxon>
        <taxon>Pseudomonadati</taxon>
        <taxon>Pseudomonadota</taxon>
        <taxon>Betaproteobacteria</taxon>
        <taxon>Burkholderiales</taxon>
        <taxon>Burkholderiaceae</taxon>
        <taxon>Burkholderia</taxon>
        <taxon>Burkholderia cepacia complex</taxon>
    </lineage>
</organism>
<dbReference type="CDD" id="cd03801">
    <property type="entry name" value="GT4_PimA-like"/>
    <property type="match status" value="1"/>
</dbReference>
<keyword evidence="3" id="KW-0808">Transferase</keyword>
<proteinExistence type="predicted"/>
<evidence type="ECO:0000313" key="4">
    <source>
        <dbReference type="Proteomes" id="UP000065504"/>
    </source>
</evidence>
<reference evidence="3 4" key="1">
    <citation type="submission" date="2015-11" db="EMBL/GenBank/DDBJ databases">
        <title>Expanding the genomic diversity of Burkholderia species for the development of highly accurate diagnostics.</title>
        <authorList>
            <person name="Sahl J."/>
            <person name="Keim P."/>
            <person name="Wagner D."/>
        </authorList>
    </citation>
    <scope>NUCLEOTIDE SEQUENCE [LARGE SCALE GENOMIC DNA]</scope>
    <source>
        <strain evidence="3 4">MSMB782WGS</strain>
    </source>
</reference>
<comment type="caution">
    <text evidence="3">The sequence shown here is derived from an EMBL/GenBank/DDBJ whole genome shotgun (WGS) entry which is preliminary data.</text>
</comment>
<dbReference type="SUPFAM" id="SSF53756">
    <property type="entry name" value="UDP-Glycosyltransferase/glycogen phosphorylase"/>
    <property type="match status" value="1"/>
</dbReference>
<dbReference type="Pfam" id="PF00534">
    <property type="entry name" value="Glycos_transf_1"/>
    <property type="match status" value="1"/>
</dbReference>
<dbReference type="InterPro" id="IPR050194">
    <property type="entry name" value="Glycosyltransferase_grp1"/>
</dbReference>
<dbReference type="GO" id="GO:0016757">
    <property type="term" value="F:glycosyltransferase activity"/>
    <property type="evidence" value="ECO:0007669"/>
    <property type="project" value="InterPro"/>
</dbReference>
<dbReference type="PANTHER" id="PTHR45947:SF3">
    <property type="entry name" value="SULFOQUINOVOSYL TRANSFERASE SQD2"/>
    <property type="match status" value="1"/>
</dbReference>
<dbReference type="EMBL" id="LPLU01000058">
    <property type="protein sequence ID" value="KWK77903.1"/>
    <property type="molecule type" value="Genomic_DNA"/>
</dbReference>
<dbReference type="Proteomes" id="UP000065504">
    <property type="component" value="Unassembled WGS sequence"/>
</dbReference>
<gene>
    <name evidence="3" type="ORF">WM16_10365</name>
</gene>